<name>A0A8B5YFB6_BACLI</name>
<proteinExistence type="predicted"/>
<dbReference type="EMBL" id="NILC01000014">
    <property type="protein sequence ID" value="TWL30630.1"/>
    <property type="molecule type" value="Genomic_DNA"/>
</dbReference>
<gene>
    <name evidence="1" type="ORF">CHCC16736_1664</name>
</gene>
<comment type="caution">
    <text evidence="1">The sequence shown here is derived from an EMBL/GenBank/DDBJ whole genome shotgun (WGS) entry which is preliminary data.</text>
</comment>
<evidence type="ECO:0000313" key="1">
    <source>
        <dbReference type="EMBL" id="TWL30630.1"/>
    </source>
</evidence>
<dbReference type="AlphaFoldDB" id="A0A8B5YFB6"/>
<reference evidence="1 2" key="1">
    <citation type="submission" date="2019-06" db="EMBL/GenBank/DDBJ databases">
        <title>Genome sequence analysis of &gt;100 Bacillus licheniformis strains suggests intrinsic resistance to this species.</title>
        <authorList>
            <person name="Wels M."/>
            <person name="Siezen R.J."/>
            <person name="Johansen E."/>
            <person name="Stuer-Lauridsen B."/>
            <person name="Bjerre K."/>
            <person name="Nielsen B.K.K."/>
        </authorList>
    </citation>
    <scope>NUCLEOTIDE SEQUENCE [LARGE SCALE GENOMIC DNA]</scope>
    <source>
        <strain evidence="1 2">BAC-16736</strain>
    </source>
</reference>
<accession>A0A8B5YFB6</accession>
<sequence length="43" mass="5161">MKESYGINANQCFCAMNKTYFSPERFEVISHFKLKNIIIYYFA</sequence>
<evidence type="ECO:0000313" key="2">
    <source>
        <dbReference type="Proteomes" id="UP000435910"/>
    </source>
</evidence>
<dbReference type="Proteomes" id="UP000435910">
    <property type="component" value="Unassembled WGS sequence"/>
</dbReference>
<organism evidence="1 2">
    <name type="scientific">Bacillus licheniformis</name>
    <dbReference type="NCBI Taxonomy" id="1402"/>
    <lineage>
        <taxon>Bacteria</taxon>
        <taxon>Bacillati</taxon>
        <taxon>Bacillota</taxon>
        <taxon>Bacilli</taxon>
        <taxon>Bacillales</taxon>
        <taxon>Bacillaceae</taxon>
        <taxon>Bacillus</taxon>
    </lineage>
</organism>
<protein>
    <submittedName>
        <fullName evidence="1">Uncharacterized protein</fullName>
    </submittedName>
</protein>